<evidence type="ECO:0008006" key="4">
    <source>
        <dbReference type="Google" id="ProtNLM"/>
    </source>
</evidence>
<comment type="caution">
    <text evidence="2">The sequence shown here is derived from an EMBL/GenBank/DDBJ whole genome shotgun (WGS) entry which is preliminary data.</text>
</comment>
<proteinExistence type="predicted"/>
<dbReference type="EMBL" id="BAABJX010000020">
    <property type="protein sequence ID" value="GAA4829110.1"/>
    <property type="molecule type" value="Genomic_DNA"/>
</dbReference>
<keyword evidence="1" id="KW-0732">Signal</keyword>
<dbReference type="SUPFAM" id="SSF56935">
    <property type="entry name" value="Porins"/>
    <property type="match status" value="1"/>
</dbReference>
<dbReference type="Proteomes" id="UP001500298">
    <property type="component" value="Unassembled WGS sequence"/>
</dbReference>
<keyword evidence="3" id="KW-1185">Reference proteome</keyword>
<protein>
    <recommendedName>
        <fullName evidence="4">Phosphate-selective porin O and P</fullName>
    </recommendedName>
</protein>
<sequence length="429" mass="47566">MKTLKQFVRTLLVAGFALTATSTFAQDIKSMRPVGQEGVNQFETKKADYSDFDGVKVKVGGDFALQFQGLNHTNEATPNVNADGFDANALMEIQPYFNNATANLNVDVQLAPGVRMNLVTYLSSRHHVEAWVKGGYIQFDALPFLNSALIDKIMEDVTLKVGHMEINYGDAHFRRTDNGAAIYNPFVGNYILDAFTTEIGAEAYYMKNNIIAMVGVTGGEIKGSVAKTEDRQPSIYGKLGYDNQINDDLRMRVTTSVYANTGFNRNTLYGGDRTGARYYNVMVNAQGGSAFTTGRFNPRFNKVTSWVVNPFVSYKGIEFFGNYEVTTGQTDAEATEGSYSQIGADLIYRFGANDNFYCGARYNQVTGKTNETADEVTLDRYQIGGGWFLTNNILAKVEYVNQNYKGFAESNIYHNGNFNGVMLEAVINF</sequence>
<accession>A0ABP9D8N2</accession>
<evidence type="ECO:0000256" key="1">
    <source>
        <dbReference type="SAM" id="SignalP"/>
    </source>
</evidence>
<gene>
    <name evidence="2" type="ORF">GCM10023331_12830</name>
</gene>
<evidence type="ECO:0000313" key="3">
    <source>
        <dbReference type="Proteomes" id="UP001500298"/>
    </source>
</evidence>
<name>A0ABP9D8N2_9BACT</name>
<organism evidence="2 3">
    <name type="scientific">Algivirga pacifica</name>
    <dbReference type="NCBI Taxonomy" id="1162670"/>
    <lineage>
        <taxon>Bacteria</taxon>
        <taxon>Pseudomonadati</taxon>
        <taxon>Bacteroidota</taxon>
        <taxon>Cytophagia</taxon>
        <taxon>Cytophagales</taxon>
        <taxon>Flammeovirgaceae</taxon>
        <taxon>Algivirga</taxon>
    </lineage>
</organism>
<dbReference type="RefSeq" id="WP_345370216.1">
    <property type="nucleotide sequence ID" value="NZ_BAABJX010000020.1"/>
</dbReference>
<feature type="signal peptide" evidence="1">
    <location>
        <begin position="1"/>
        <end position="25"/>
    </location>
</feature>
<reference evidence="3" key="1">
    <citation type="journal article" date="2019" name="Int. J. Syst. Evol. Microbiol.">
        <title>The Global Catalogue of Microorganisms (GCM) 10K type strain sequencing project: providing services to taxonomists for standard genome sequencing and annotation.</title>
        <authorList>
            <consortium name="The Broad Institute Genomics Platform"/>
            <consortium name="The Broad Institute Genome Sequencing Center for Infectious Disease"/>
            <person name="Wu L."/>
            <person name="Ma J."/>
        </authorList>
    </citation>
    <scope>NUCLEOTIDE SEQUENCE [LARGE SCALE GENOMIC DNA]</scope>
    <source>
        <strain evidence="3">JCM 18326</strain>
    </source>
</reference>
<evidence type="ECO:0000313" key="2">
    <source>
        <dbReference type="EMBL" id="GAA4829110.1"/>
    </source>
</evidence>
<feature type="chain" id="PRO_5045867237" description="Phosphate-selective porin O and P" evidence="1">
    <location>
        <begin position="26"/>
        <end position="429"/>
    </location>
</feature>